<dbReference type="PANTHER" id="PTHR10598:SF0">
    <property type="entry name" value="SET1_ASH2 HISTONE METHYLTRANSFERASE COMPLEX SUBUNIT ASH2"/>
    <property type="match status" value="1"/>
</dbReference>
<feature type="region of interest" description="Disordered" evidence="4">
    <location>
        <begin position="711"/>
        <end position="980"/>
    </location>
</feature>
<dbReference type="InterPro" id="IPR001870">
    <property type="entry name" value="B30.2/SPRY"/>
</dbReference>
<reference evidence="6" key="1">
    <citation type="journal article" date="2020" name="Fungal Divers.">
        <title>Resolving the Mortierellaceae phylogeny through synthesis of multi-gene phylogenetics and phylogenomics.</title>
        <authorList>
            <person name="Vandepol N."/>
            <person name="Liber J."/>
            <person name="Desiro A."/>
            <person name="Na H."/>
            <person name="Kennedy M."/>
            <person name="Barry K."/>
            <person name="Grigoriev I.V."/>
            <person name="Miller A.N."/>
            <person name="O'Donnell K."/>
            <person name="Stajich J.E."/>
            <person name="Bonito G."/>
        </authorList>
    </citation>
    <scope>NUCLEOTIDE SEQUENCE</scope>
    <source>
        <strain evidence="6">BC1065</strain>
    </source>
</reference>
<comment type="subcellular location">
    <subcellularLocation>
        <location evidence="1">Nucleus</location>
    </subcellularLocation>
</comment>
<dbReference type="SMART" id="SM00449">
    <property type="entry name" value="SPRY"/>
    <property type="match status" value="1"/>
</dbReference>
<dbReference type="OrthoDB" id="21243at2759"/>
<dbReference type="AlphaFoldDB" id="A0A9P6Q1F1"/>
<feature type="compositionally biased region" description="Low complexity" evidence="4">
    <location>
        <begin position="732"/>
        <end position="745"/>
    </location>
</feature>
<evidence type="ECO:0000256" key="3">
    <source>
        <dbReference type="ARBA" id="ARBA00038149"/>
    </source>
</evidence>
<feature type="compositionally biased region" description="Basic and acidic residues" evidence="4">
    <location>
        <begin position="934"/>
        <end position="950"/>
    </location>
</feature>
<dbReference type="SUPFAM" id="SSF49899">
    <property type="entry name" value="Concanavalin A-like lectins/glucanases"/>
    <property type="match status" value="1"/>
</dbReference>
<feature type="compositionally biased region" description="Basic and acidic residues" evidence="4">
    <location>
        <begin position="965"/>
        <end position="974"/>
    </location>
</feature>
<evidence type="ECO:0000256" key="4">
    <source>
        <dbReference type="SAM" id="MobiDB-lite"/>
    </source>
</evidence>
<feature type="compositionally biased region" description="Basic and acidic residues" evidence="4">
    <location>
        <begin position="844"/>
        <end position="859"/>
    </location>
</feature>
<feature type="region of interest" description="Disordered" evidence="4">
    <location>
        <begin position="81"/>
        <end position="101"/>
    </location>
</feature>
<dbReference type="InterPro" id="IPR053835">
    <property type="entry name" value="ASH2L-like_WH"/>
</dbReference>
<sequence>MPKVAIVTATATEDSMNSRFSAEVCVLKPGGQKQVKAALDDPLRKPSTNGPEFFERVTAGWKEICATTIANLTVQQYLRDAQQDEEEEEQRRQSGKPIQGGGRRVDNVWSIHADVMDWERHRYFFNKKDHILPYVDRHWKALCTDRSRTQTWWATLGSCLYISKDVFLALDENARSASSDFCLAKSNLWNIKPGHITSHQSSGLKAQTARAPREGKRKANAAGMEESGSKKSSKSEKASKSKSASASAHLDKNSVTSGSSANATPTNNGTNSNVASSTATPTPTPVTKRSGSSRPTAVVPQPYIPLPNVVIPGTGPNNTYTPYNASNEHPYNKHRFRYVMCEPDPLLQYMLYRQYTNPPFAGVRLSREDMSPYMTIDEEYKTISTEKGFRMARANCGVREGKWYFEVKIDRGGEPKHEGRDGAHVRLGWARREATLQAPVGFDAYSYGVRDTTGQKVHQSRVFPFAEPFKSGDVIGMYISLPPDGNECSFFKHRRLRRPFMFKGQLYFESIDYSPTKRFIEMAEYEATPVKTNLEKPIPPPVIPNSKIIMYKNGVCQGVLWQDLFALLPIEKNEKEKDQTLIDDGTLGYYPAISVYNQGNDPEAEAEAGALNQKPTPLKDEEKKPSKKHQENNSKTVVLANTAAISSKEKTWRPMSERWDELLVEECLIDLVDEVELWVGQMELKERDRVAAQNGVVGGSIATAAATIAAPIGSNSPSRSREKASPAPSTQSVSRGGSAGSSSSHSLRRGYSYEDGDEGMTTGDESGAERQHSATPVPSSLRNEYRRSQLHREQQRRLTESPSQPSRSPSRSRSHSRSRSRSPSRTRSPRDGGGESLEMEVDSGLERDDTNDRMDYDREPADEDEDDEEDFDDDGAEGDRHGRRASSSSGSQNPQHHHHHNHHHYLYQQQERQQSQQQKQRRQQRQTTEEFEAEDYRQQREEQEERQRMLDEEEIEYAGGSEQEDSYRPEDERFQSNSPS</sequence>
<protein>
    <recommendedName>
        <fullName evidence="5">B30.2/SPRY domain-containing protein</fullName>
    </recommendedName>
</protein>
<feature type="region of interest" description="Disordered" evidence="4">
    <location>
        <begin position="195"/>
        <end position="306"/>
    </location>
</feature>
<dbReference type="Pfam" id="PF00622">
    <property type="entry name" value="SPRY"/>
    <property type="match status" value="1"/>
</dbReference>
<accession>A0A9P6Q1F1</accession>
<dbReference type="PANTHER" id="PTHR10598">
    <property type="entry name" value="SET1/ASH2 HISTONE METHYLTRANSFERASE COMPLEX SUBUNIT ASH2"/>
    <property type="match status" value="1"/>
</dbReference>
<keyword evidence="2" id="KW-0539">Nucleus</keyword>
<dbReference type="EMBL" id="JAAAJB010000388">
    <property type="protein sequence ID" value="KAG0256871.1"/>
    <property type="molecule type" value="Genomic_DNA"/>
</dbReference>
<feature type="compositionally biased region" description="Basic residues" evidence="4">
    <location>
        <begin position="895"/>
        <end position="905"/>
    </location>
</feature>
<dbReference type="InterPro" id="IPR003877">
    <property type="entry name" value="SPRY_dom"/>
</dbReference>
<dbReference type="GO" id="GO:0048188">
    <property type="term" value="C:Set1C/COMPASS complex"/>
    <property type="evidence" value="ECO:0007669"/>
    <property type="project" value="InterPro"/>
</dbReference>
<evidence type="ECO:0000256" key="1">
    <source>
        <dbReference type="ARBA" id="ARBA00004123"/>
    </source>
</evidence>
<dbReference type="InterPro" id="IPR043136">
    <property type="entry name" value="B30.2/SPRY_sf"/>
</dbReference>
<feature type="compositionally biased region" description="Low complexity" evidence="4">
    <location>
        <begin position="266"/>
        <end position="287"/>
    </location>
</feature>
<organism evidence="6 7">
    <name type="scientific">Actinomortierella ambigua</name>
    <dbReference type="NCBI Taxonomy" id="1343610"/>
    <lineage>
        <taxon>Eukaryota</taxon>
        <taxon>Fungi</taxon>
        <taxon>Fungi incertae sedis</taxon>
        <taxon>Mucoromycota</taxon>
        <taxon>Mortierellomycotina</taxon>
        <taxon>Mortierellomycetes</taxon>
        <taxon>Mortierellales</taxon>
        <taxon>Mortierellaceae</taxon>
        <taxon>Actinomortierella</taxon>
    </lineage>
</organism>
<dbReference type="InterPro" id="IPR013320">
    <property type="entry name" value="ConA-like_dom_sf"/>
</dbReference>
<dbReference type="Pfam" id="PF21198">
    <property type="entry name" value="ASH2L-like_WH"/>
    <property type="match status" value="1"/>
</dbReference>
<dbReference type="GO" id="GO:0000976">
    <property type="term" value="F:transcription cis-regulatory region binding"/>
    <property type="evidence" value="ECO:0007669"/>
    <property type="project" value="TreeGrafter"/>
</dbReference>
<dbReference type="CDD" id="cd12872">
    <property type="entry name" value="SPRY_Ash2"/>
    <property type="match status" value="1"/>
</dbReference>
<evidence type="ECO:0000259" key="5">
    <source>
        <dbReference type="PROSITE" id="PS50188"/>
    </source>
</evidence>
<feature type="compositionally biased region" description="Acidic residues" evidence="4">
    <location>
        <begin position="860"/>
        <end position="876"/>
    </location>
</feature>
<feature type="compositionally biased region" description="Polar residues" evidence="4">
    <location>
        <begin position="773"/>
        <end position="782"/>
    </location>
</feature>
<feature type="domain" description="B30.2/SPRY" evidence="5">
    <location>
        <begin position="342"/>
        <end position="530"/>
    </location>
</feature>
<dbReference type="PROSITE" id="PS50188">
    <property type="entry name" value="B302_SPRY"/>
    <property type="match status" value="1"/>
</dbReference>
<dbReference type="InterPro" id="IPR037353">
    <property type="entry name" value="ASH2"/>
</dbReference>
<comment type="similarity">
    <text evidence="3">Belongs to the cclA family.</text>
</comment>
<feature type="compositionally biased region" description="Basic and acidic residues" evidence="4">
    <location>
        <begin position="227"/>
        <end position="239"/>
    </location>
</feature>
<dbReference type="Gene3D" id="3.90.980.20">
    <property type="match status" value="1"/>
</dbReference>
<gene>
    <name evidence="6" type="ORF">DFQ27_005436</name>
</gene>
<name>A0A9P6Q1F1_9FUNG</name>
<proteinExistence type="inferred from homology"/>
<evidence type="ECO:0000256" key="2">
    <source>
        <dbReference type="ARBA" id="ARBA00023242"/>
    </source>
</evidence>
<feature type="compositionally biased region" description="Basic residues" evidence="4">
    <location>
        <begin position="810"/>
        <end position="824"/>
    </location>
</feature>
<feature type="compositionally biased region" description="Basic and acidic residues" evidence="4">
    <location>
        <begin position="617"/>
        <end position="632"/>
    </location>
</feature>
<keyword evidence="7" id="KW-1185">Reference proteome</keyword>
<feature type="compositionally biased region" description="Low complexity" evidence="4">
    <location>
        <begin position="906"/>
        <end position="918"/>
    </location>
</feature>
<dbReference type="Proteomes" id="UP000807716">
    <property type="component" value="Unassembled WGS sequence"/>
</dbReference>
<feature type="compositionally biased region" description="Polar residues" evidence="4">
    <location>
        <begin position="253"/>
        <end position="265"/>
    </location>
</feature>
<evidence type="ECO:0000313" key="6">
    <source>
        <dbReference type="EMBL" id="KAG0256871.1"/>
    </source>
</evidence>
<feature type="region of interest" description="Disordered" evidence="4">
    <location>
        <begin position="605"/>
        <end position="635"/>
    </location>
</feature>
<feature type="compositionally biased region" description="Basic and acidic residues" evidence="4">
    <location>
        <begin position="783"/>
        <end position="799"/>
    </location>
</feature>
<comment type="caution">
    <text evidence="6">The sequence shown here is derived from an EMBL/GenBank/DDBJ whole genome shotgun (WGS) entry which is preliminary data.</text>
</comment>
<evidence type="ECO:0000313" key="7">
    <source>
        <dbReference type="Proteomes" id="UP000807716"/>
    </source>
</evidence>
<dbReference type="Gene3D" id="2.60.120.920">
    <property type="match status" value="1"/>
</dbReference>